<evidence type="ECO:0000313" key="2">
    <source>
        <dbReference type="Proteomes" id="UP000789375"/>
    </source>
</evidence>
<organism evidence="1 2">
    <name type="scientific">Funneliformis mosseae</name>
    <name type="common">Endomycorrhizal fungus</name>
    <name type="synonym">Glomus mosseae</name>
    <dbReference type="NCBI Taxonomy" id="27381"/>
    <lineage>
        <taxon>Eukaryota</taxon>
        <taxon>Fungi</taxon>
        <taxon>Fungi incertae sedis</taxon>
        <taxon>Mucoromycota</taxon>
        <taxon>Glomeromycotina</taxon>
        <taxon>Glomeromycetes</taxon>
        <taxon>Glomerales</taxon>
        <taxon>Glomeraceae</taxon>
        <taxon>Funneliformis</taxon>
    </lineage>
</organism>
<comment type="caution">
    <text evidence="1">The sequence shown here is derived from an EMBL/GenBank/DDBJ whole genome shotgun (WGS) entry which is preliminary data.</text>
</comment>
<gene>
    <name evidence="1" type="ORF">FMOSSE_LOCUS11338</name>
</gene>
<sequence length="114" mass="13196">MFLPGYLCQSNAYIGQIENDSSKAISLIYTQIFENKMQFSGLLVLGWQDEDIIHRLLRDILFIPISIIIKSLKIFIYEIGAIYVSKIEEDKCILEIYQDNQLKKKFEGETSIAI</sequence>
<evidence type="ECO:0000313" key="1">
    <source>
        <dbReference type="EMBL" id="CAG8648228.1"/>
    </source>
</evidence>
<keyword evidence="2" id="KW-1185">Reference proteome</keyword>
<reference evidence="1" key="1">
    <citation type="submission" date="2021-06" db="EMBL/GenBank/DDBJ databases">
        <authorList>
            <person name="Kallberg Y."/>
            <person name="Tangrot J."/>
            <person name="Rosling A."/>
        </authorList>
    </citation>
    <scope>NUCLEOTIDE SEQUENCE</scope>
    <source>
        <strain evidence="1">87-6 pot B 2015</strain>
    </source>
</reference>
<name>A0A9N9H0R3_FUNMO</name>
<dbReference type="Proteomes" id="UP000789375">
    <property type="component" value="Unassembled WGS sequence"/>
</dbReference>
<proteinExistence type="predicted"/>
<accession>A0A9N9H0R3</accession>
<protein>
    <submittedName>
        <fullName evidence="1">9904_t:CDS:1</fullName>
    </submittedName>
</protein>
<dbReference type="AlphaFoldDB" id="A0A9N9H0R3"/>
<dbReference type="EMBL" id="CAJVPP010004342">
    <property type="protein sequence ID" value="CAG8648228.1"/>
    <property type="molecule type" value="Genomic_DNA"/>
</dbReference>